<comment type="caution">
    <text evidence="9">The sequence shown here is derived from an EMBL/GenBank/DDBJ whole genome shotgun (WGS) entry which is preliminary data.</text>
</comment>
<proteinExistence type="inferred from homology"/>
<reference evidence="9 10" key="1">
    <citation type="journal article" date="2018" name="PLoS Pathog.">
        <title>Evolution of structural diversity of trichothecenes, a family of toxins produced by plant pathogenic and entomopathogenic fungi.</title>
        <authorList>
            <person name="Proctor R.H."/>
            <person name="McCormick S.P."/>
            <person name="Kim H.S."/>
            <person name="Cardoza R.E."/>
            <person name="Stanley A.M."/>
            <person name="Lindo L."/>
            <person name="Kelly A."/>
            <person name="Brown D.W."/>
            <person name="Lee T."/>
            <person name="Vaughan M.M."/>
            <person name="Alexander N.J."/>
            <person name="Busman M."/>
            <person name="Gutierrez S."/>
        </authorList>
    </citation>
    <scope>NUCLEOTIDE SEQUENCE [LARGE SCALE GENOMIC DNA]</scope>
    <source>
        <strain evidence="9 10">IBT 40837</strain>
    </source>
</reference>
<dbReference type="Gene3D" id="1.10.630.10">
    <property type="entry name" value="Cytochrome P450"/>
    <property type="match status" value="1"/>
</dbReference>
<evidence type="ECO:0000256" key="7">
    <source>
        <dbReference type="PIRSR" id="PIRSR602403-1"/>
    </source>
</evidence>
<keyword evidence="8" id="KW-0560">Oxidoreductase</keyword>
<comment type="cofactor">
    <cofactor evidence="1 7">
        <name>heme</name>
        <dbReference type="ChEBI" id="CHEBI:30413"/>
    </cofactor>
</comment>
<dbReference type="PROSITE" id="PS00086">
    <property type="entry name" value="CYTOCHROME_P450"/>
    <property type="match status" value="1"/>
</dbReference>
<comment type="similarity">
    <text evidence="2 8">Belongs to the cytochrome P450 family.</text>
</comment>
<dbReference type="GO" id="GO:0005506">
    <property type="term" value="F:iron ion binding"/>
    <property type="evidence" value="ECO:0007669"/>
    <property type="project" value="InterPro"/>
</dbReference>
<evidence type="ECO:0000256" key="4">
    <source>
        <dbReference type="ARBA" id="ARBA00022723"/>
    </source>
</evidence>
<dbReference type="Proteomes" id="UP000266272">
    <property type="component" value="Unassembled WGS sequence"/>
</dbReference>
<dbReference type="GO" id="GO:0016705">
    <property type="term" value="F:oxidoreductase activity, acting on paired donors, with incorporation or reduction of molecular oxygen"/>
    <property type="evidence" value="ECO:0007669"/>
    <property type="project" value="InterPro"/>
</dbReference>
<name>A0A395NS43_TRIAR</name>
<dbReference type="STRING" id="490622.A0A395NS43"/>
<feature type="binding site" description="axial binding residue" evidence="7">
    <location>
        <position position="358"/>
    </location>
    <ligand>
        <name>heme</name>
        <dbReference type="ChEBI" id="CHEBI:30413"/>
    </ligand>
    <ligandPart>
        <name>Fe</name>
        <dbReference type="ChEBI" id="CHEBI:18248"/>
    </ligandPart>
</feature>
<dbReference type="OrthoDB" id="1470350at2759"/>
<evidence type="ECO:0000256" key="8">
    <source>
        <dbReference type="RuleBase" id="RU000461"/>
    </source>
</evidence>
<keyword evidence="3 7" id="KW-0349">Heme</keyword>
<dbReference type="InterPro" id="IPR050121">
    <property type="entry name" value="Cytochrome_P450_monoxygenase"/>
</dbReference>
<evidence type="ECO:0000313" key="9">
    <source>
        <dbReference type="EMBL" id="RFU78896.1"/>
    </source>
</evidence>
<dbReference type="PANTHER" id="PTHR24305:SF232">
    <property type="entry name" value="P450, PUTATIVE (EUROFUNG)-RELATED"/>
    <property type="match status" value="1"/>
</dbReference>
<dbReference type="EMBL" id="PXOA01000191">
    <property type="protein sequence ID" value="RFU78896.1"/>
    <property type="molecule type" value="Genomic_DNA"/>
</dbReference>
<dbReference type="Pfam" id="PF00067">
    <property type="entry name" value="p450"/>
    <property type="match status" value="2"/>
</dbReference>
<dbReference type="PANTHER" id="PTHR24305">
    <property type="entry name" value="CYTOCHROME P450"/>
    <property type="match status" value="1"/>
</dbReference>
<organism evidence="9 10">
    <name type="scientific">Trichoderma arundinaceum</name>
    <dbReference type="NCBI Taxonomy" id="490622"/>
    <lineage>
        <taxon>Eukaryota</taxon>
        <taxon>Fungi</taxon>
        <taxon>Dikarya</taxon>
        <taxon>Ascomycota</taxon>
        <taxon>Pezizomycotina</taxon>
        <taxon>Sordariomycetes</taxon>
        <taxon>Hypocreomycetidae</taxon>
        <taxon>Hypocreales</taxon>
        <taxon>Hypocreaceae</taxon>
        <taxon>Trichoderma</taxon>
    </lineage>
</organism>
<keyword evidence="10" id="KW-1185">Reference proteome</keyword>
<evidence type="ECO:0000313" key="10">
    <source>
        <dbReference type="Proteomes" id="UP000266272"/>
    </source>
</evidence>
<evidence type="ECO:0000256" key="6">
    <source>
        <dbReference type="ARBA" id="ARBA00023033"/>
    </source>
</evidence>
<dbReference type="SUPFAM" id="SSF48264">
    <property type="entry name" value="Cytochrome P450"/>
    <property type="match status" value="1"/>
</dbReference>
<keyword evidence="6 8" id="KW-0503">Monooxygenase</keyword>
<keyword evidence="4 7" id="KW-0479">Metal-binding</keyword>
<dbReference type="InterPro" id="IPR001128">
    <property type="entry name" value="Cyt_P450"/>
</dbReference>
<dbReference type="PRINTS" id="PR00465">
    <property type="entry name" value="EP450IV"/>
</dbReference>
<sequence>MWALKASQAAGRPFSAYEDIHYVALDIILAAAFGIQLEDSTTQKQYEFLQLQPFLTGSSNSKNDPVSYDRIPVSKSRAALIKVTGTVVVGYKSPFPRLHHWILRHTIWREAFALKEEFITHEIQNSVERLTSENKQGKRMRCAMDMMLQREIGYARKEGRKPDINAPRMRDELFGYVATGHDTSSTTLSWIMKLLTDNSSSQAKLRRQLHTAYPEANAEKRQPTVMEIIEKPAPFLDAFLEECLRLAKTIPTILREALVDVNILGHSVPKGTGIIIYSHGPGGQLEPGFDILETARSNTSQDSKDRVGEWNPDDISYFQPERWLQRTPGIQRKGEFEGLEYNAHSGPILTFGGGPRGCFGKKLAYMELRIVLALLVWNFEFEACPRELSSYESIDTATVVPKQCYVRLRQLL</sequence>
<dbReference type="InterPro" id="IPR002403">
    <property type="entry name" value="Cyt_P450_E_grp-IV"/>
</dbReference>
<gene>
    <name evidence="9" type="ORF">TARUN_3335</name>
</gene>
<accession>A0A395NS43</accession>
<dbReference type="GO" id="GO:0020037">
    <property type="term" value="F:heme binding"/>
    <property type="evidence" value="ECO:0007669"/>
    <property type="project" value="InterPro"/>
</dbReference>
<dbReference type="InterPro" id="IPR036396">
    <property type="entry name" value="Cyt_P450_sf"/>
</dbReference>
<protein>
    <submittedName>
        <fullName evidence="9">Cytochrome p450 monooxygenase</fullName>
    </submittedName>
</protein>
<evidence type="ECO:0000256" key="3">
    <source>
        <dbReference type="ARBA" id="ARBA00022617"/>
    </source>
</evidence>
<evidence type="ECO:0000256" key="5">
    <source>
        <dbReference type="ARBA" id="ARBA00023004"/>
    </source>
</evidence>
<keyword evidence="5 7" id="KW-0408">Iron</keyword>
<dbReference type="GO" id="GO:0004497">
    <property type="term" value="F:monooxygenase activity"/>
    <property type="evidence" value="ECO:0007669"/>
    <property type="project" value="UniProtKB-KW"/>
</dbReference>
<dbReference type="PRINTS" id="PR00385">
    <property type="entry name" value="P450"/>
</dbReference>
<evidence type="ECO:0000256" key="2">
    <source>
        <dbReference type="ARBA" id="ARBA00010617"/>
    </source>
</evidence>
<dbReference type="InterPro" id="IPR017972">
    <property type="entry name" value="Cyt_P450_CS"/>
</dbReference>
<dbReference type="AlphaFoldDB" id="A0A395NS43"/>
<evidence type="ECO:0000256" key="1">
    <source>
        <dbReference type="ARBA" id="ARBA00001971"/>
    </source>
</evidence>